<evidence type="ECO:0000259" key="8">
    <source>
        <dbReference type="PROSITE" id="PS50850"/>
    </source>
</evidence>
<dbReference type="PROSITE" id="PS50850">
    <property type="entry name" value="MFS"/>
    <property type="match status" value="1"/>
</dbReference>
<keyword evidence="3" id="KW-0813">Transport</keyword>
<dbReference type="PANTHER" id="PTHR23506:SF23">
    <property type="entry name" value="GH10249P"/>
    <property type="match status" value="1"/>
</dbReference>
<dbReference type="InterPro" id="IPR001958">
    <property type="entry name" value="Tet-R_TetA/multi-R_MdtG-like"/>
</dbReference>
<evidence type="ECO:0000256" key="2">
    <source>
        <dbReference type="ARBA" id="ARBA00006829"/>
    </source>
</evidence>
<dbReference type="InterPro" id="IPR020846">
    <property type="entry name" value="MFS_dom"/>
</dbReference>
<feature type="domain" description="Major facilitator superfamily (MFS) profile" evidence="8">
    <location>
        <begin position="19"/>
        <end position="430"/>
    </location>
</feature>
<keyword evidence="4 7" id="KW-0812">Transmembrane</keyword>
<dbReference type="Gene3D" id="1.20.1250.20">
    <property type="entry name" value="MFS general substrate transporter like domains"/>
    <property type="match status" value="2"/>
</dbReference>
<evidence type="ECO:0000256" key="4">
    <source>
        <dbReference type="ARBA" id="ARBA00022692"/>
    </source>
</evidence>
<keyword evidence="10" id="KW-1185">Reference proteome</keyword>
<comment type="caution">
    <text evidence="9">The sequence shown here is derived from an EMBL/GenBank/DDBJ whole genome shotgun (WGS) entry which is preliminary data.</text>
</comment>
<dbReference type="InterPro" id="IPR036259">
    <property type="entry name" value="MFS_trans_sf"/>
</dbReference>
<evidence type="ECO:0000256" key="1">
    <source>
        <dbReference type="ARBA" id="ARBA00004141"/>
    </source>
</evidence>
<accession>A0A9P3CUB0</accession>
<feature type="transmembrane region" description="Helical" evidence="7">
    <location>
        <begin position="91"/>
        <end position="108"/>
    </location>
</feature>
<dbReference type="GO" id="GO:0022857">
    <property type="term" value="F:transmembrane transporter activity"/>
    <property type="evidence" value="ECO:0007669"/>
    <property type="project" value="InterPro"/>
</dbReference>
<feature type="transmembrane region" description="Helical" evidence="7">
    <location>
        <begin position="149"/>
        <end position="172"/>
    </location>
</feature>
<feature type="transmembrane region" description="Helical" evidence="7">
    <location>
        <begin position="114"/>
        <end position="137"/>
    </location>
</feature>
<dbReference type="PANTHER" id="PTHR23506">
    <property type="entry name" value="GH10249P"/>
    <property type="match status" value="1"/>
</dbReference>
<name>A0A9P3CUB0_9PEZI</name>
<dbReference type="EMBL" id="BOLY01000006">
    <property type="protein sequence ID" value="GIZ45865.1"/>
    <property type="molecule type" value="Genomic_DNA"/>
</dbReference>
<feature type="transmembrane region" description="Helical" evidence="7">
    <location>
        <begin position="331"/>
        <end position="357"/>
    </location>
</feature>
<comment type="subcellular location">
    <subcellularLocation>
        <location evidence="1">Membrane</location>
        <topology evidence="1">Multi-pass membrane protein</topology>
    </subcellularLocation>
</comment>
<dbReference type="InterPro" id="IPR011701">
    <property type="entry name" value="MFS"/>
</dbReference>
<proteinExistence type="inferred from homology"/>
<keyword evidence="6 7" id="KW-0472">Membrane</keyword>
<dbReference type="GO" id="GO:0016020">
    <property type="term" value="C:membrane"/>
    <property type="evidence" value="ECO:0007669"/>
    <property type="project" value="UniProtKB-SubCell"/>
</dbReference>
<dbReference type="Pfam" id="PF07690">
    <property type="entry name" value="MFS_1"/>
    <property type="match status" value="1"/>
</dbReference>
<dbReference type="PRINTS" id="PR01035">
    <property type="entry name" value="TCRTETA"/>
</dbReference>
<feature type="transmembrane region" description="Helical" evidence="7">
    <location>
        <begin position="378"/>
        <end position="397"/>
    </location>
</feature>
<dbReference type="CDD" id="cd17325">
    <property type="entry name" value="MFS_MdtG_SLC18_like"/>
    <property type="match status" value="1"/>
</dbReference>
<reference evidence="9 10" key="1">
    <citation type="submission" date="2021-01" db="EMBL/GenBank/DDBJ databases">
        <title>Cercospora kikuchii MAFF 305040 whole genome shotgun sequence.</title>
        <authorList>
            <person name="Kashiwa T."/>
            <person name="Suzuki T."/>
        </authorList>
    </citation>
    <scope>NUCLEOTIDE SEQUENCE [LARGE SCALE GENOMIC DNA]</scope>
    <source>
        <strain evidence="9 10">MAFF 305040</strain>
    </source>
</reference>
<evidence type="ECO:0000256" key="3">
    <source>
        <dbReference type="ARBA" id="ARBA00022448"/>
    </source>
</evidence>
<feature type="transmembrane region" description="Helical" evidence="7">
    <location>
        <begin position="61"/>
        <end position="79"/>
    </location>
</feature>
<sequence length="451" mass="48540">MVQRLDQARLRLCSSLGFLLISCCVATFSDIIAATILPPILPFALPDRANVPNSQVELCVTLLPAIQAATVVLSTPFAGWFSDRCRRRKPLFVAAVIVQSVGVTFLIIGTHIALWIIGQMILGFGSAMVWTNTLALIVDTVPEAQLARFLGYTSLSLSLGVFLGPVLGGVMYEHAGNHGVWSMMCGIFFLDLMLRVLLVEPQSKLRENTADAEDHSRPPRKRTQFVAPLLLKSARMLSALWATFAHAAVLGSFDATLTVHVKELFGWSSQTAGLLFMALALPEFASPLVGAWADRVGGRWIAAAGFLLSPAVLVCLRFVDEDNVSDKVLLAALLSLLDCLLGTTVPIFCAETGHVVMELERKNPGVCGSKGAFAQAQGLWWAAYTLGLTIGILWAGFVQRAAGWATMAWSLAIMSGLTTIPVVMFTGDSLKEDGTHSSSGDEDQSLKCCNK</sequence>
<dbReference type="PROSITE" id="PS51257">
    <property type="entry name" value="PROKAR_LIPOPROTEIN"/>
    <property type="match status" value="1"/>
</dbReference>
<dbReference type="InterPro" id="IPR050930">
    <property type="entry name" value="MFS_Vesicular_Transporter"/>
</dbReference>
<feature type="transmembrane region" description="Helical" evidence="7">
    <location>
        <begin position="300"/>
        <end position="319"/>
    </location>
</feature>
<feature type="transmembrane region" description="Helical" evidence="7">
    <location>
        <begin position="403"/>
        <end position="425"/>
    </location>
</feature>
<protein>
    <recommendedName>
        <fullName evidence="8">Major facilitator superfamily (MFS) profile domain-containing protein</fullName>
    </recommendedName>
</protein>
<dbReference type="Proteomes" id="UP000825890">
    <property type="component" value="Unassembled WGS sequence"/>
</dbReference>
<comment type="similarity">
    <text evidence="2">Belongs to the major facilitator superfamily. Vesicular transporter family.</text>
</comment>
<feature type="transmembrane region" description="Helical" evidence="7">
    <location>
        <begin position="273"/>
        <end position="293"/>
    </location>
</feature>
<organism evidence="9 10">
    <name type="scientific">Cercospora kikuchii</name>
    <dbReference type="NCBI Taxonomy" id="84275"/>
    <lineage>
        <taxon>Eukaryota</taxon>
        <taxon>Fungi</taxon>
        <taxon>Dikarya</taxon>
        <taxon>Ascomycota</taxon>
        <taxon>Pezizomycotina</taxon>
        <taxon>Dothideomycetes</taxon>
        <taxon>Dothideomycetidae</taxon>
        <taxon>Mycosphaerellales</taxon>
        <taxon>Mycosphaerellaceae</taxon>
        <taxon>Cercospora</taxon>
    </lineage>
</organism>
<gene>
    <name evidence="9" type="ORF">CKM354_000901300</name>
</gene>
<feature type="transmembrane region" description="Helical" evidence="7">
    <location>
        <begin position="12"/>
        <end position="41"/>
    </location>
</feature>
<dbReference type="GeneID" id="68294588"/>
<evidence type="ECO:0000256" key="7">
    <source>
        <dbReference type="SAM" id="Phobius"/>
    </source>
</evidence>
<dbReference type="RefSeq" id="XP_044660352.1">
    <property type="nucleotide sequence ID" value="XM_044804417.1"/>
</dbReference>
<feature type="transmembrane region" description="Helical" evidence="7">
    <location>
        <begin position="178"/>
        <end position="198"/>
    </location>
</feature>
<dbReference type="AlphaFoldDB" id="A0A9P3CUB0"/>
<evidence type="ECO:0000313" key="10">
    <source>
        <dbReference type="Proteomes" id="UP000825890"/>
    </source>
</evidence>
<dbReference type="OrthoDB" id="5086884at2759"/>
<keyword evidence="5 7" id="KW-1133">Transmembrane helix</keyword>
<evidence type="ECO:0000256" key="6">
    <source>
        <dbReference type="ARBA" id="ARBA00023136"/>
    </source>
</evidence>
<dbReference type="SUPFAM" id="SSF103473">
    <property type="entry name" value="MFS general substrate transporter"/>
    <property type="match status" value="1"/>
</dbReference>
<evidence type="ECO:0000256" key="5">
    <source>
        <dbReference type="ARBA" id="ARBA00022989"/>
    </source>
</evidence>
<evidence type="ECO:0000313" key="9">
    <source>
        <dbReference type="EMBL" id="GIZ45865.1"/>
    </source>
</evidence>